<organism evidence="2 3">
    <name type="scientific">Paramecium primaurelia</name>
    <dbReference type="NCBI Taxonomy" id="5886"/>
    <lineage>
        <taxon>Eukaryota</taxon>
        <taxon>Sar</taxon>
        <taxon>Alveolata</taxon>
        <taxon>Ciliophora</taxon>
        <taxon>Intramacronucleata</taxon>
        <taxon>Oligohymenophorea</taxon>
        <taxon>Peniculida</taxon>
        <taxon>Parameciidae</taxon>
        <taxon>Paramecium</taxon>
    </lineage>
</organism>
<evidence type="ECO:0000256" key="1">
    <source>
        <dbReference type="SAM" id="Phobius"/>
    </source>
</evidence>
<dbReference type="EMBL" id="CAJJDM010000054">
    <property type="protein sequence ID" value="CAD8075589.1"/>
    <property type="molecule type" value="Genomic_DNA"/>
</dbReference>
<evidence type="ECO:0000313" key="3">
    <source>
        <dbReference type="Proteomes" id="UP000688137"/>
    </source>
</evidence>
<keyword evidence="1" id="KW-0472">Membrane</keyword>
<keyword evidence="3" id="KW-1185">Reference proteome</keyword>
<gene>
    <name evidence="2" type="ORF">PPRIM_AZ9-3.1.T0540281</name>
</gene>
<name>A0A8S1M734_PARPR</name>
<sequence length="145" mass="16287">MKSATIKFLQDSQTSRCAWGDDNTCKSLKADYSCSDLNNFSNICNLTCVYESNTCRERKCSDITNSIACDNLHTGDFEYTLCQWTNGACAVADASTLTQNECYTRTYGNYKWADNKCVKCDDLNDRFASNSYILGAFALLFVLLE</sequence>
<proteinExistence type="predicted"/>
<accession>A0A8S1M734</accession>
<keyword evidence="1" id="KW-1133">Transmembrane helix</keyword>
<evidence type="ECO:0000313" key="2">
    <source>
        <dbReference type="EMBL" id="CAD8075589.1"/>
    </source>
</evidence>
<dbReference type="Proteomes" id="UP000688137">
    <property type="component" value="Unassembled WGS sequence"/>
</dbReference>
<feature type="transmembrane region" description="Helical" evidence="1">
    <location>
        <begin position="127"/>
        <end position="144"/>
    </location>
</feature>
<keyword evidence="1" id="KW-0812">Transmembrane</keyword>
<dbReference type="AlphaFoldDB" id="A0A8S1M734"/>
<comment type="caution">
    <text evidence="2">The sequence shown here is derived from an EMBL/GenBank/DDBJ whole genome shotgun (WGS) entry which is preliminary data.</text>
</comment>
<reference evidence="2" key="1">
    <citation type="submission" date="2021-01" db="EMBL/GenBank/DDBJ databases">
        <authorList>
            <consortium name="Genoscope - CEA"/>
            <person name="William W."/>
        </authorList>
    </citation>
    <scope>NUCLEOTIDE SEQUENCE</scope>
</reference>
<protein>
    <submittedName>
        <fullName evidence="2">Uncharacterized protein</fullName>
    </submittedName>
</protein>